<proteinExistence type="predicted"/>
<protein>
    <submittedName>
        <fullName evidence="1">Uncharacterized protein</fullName>
    </submittedName>
</protein>
<name>A0AAF0UUG3_SOLVR</name>
<gene>
    <name evidence="1" type="ORF">MTR67_044976</name>
</gene>
<evidence type="ECO:0000313" key="1">
    <source>
        <dbReference type="EMBL" id="WMV51591.1"/>
    </source>
</evidence>
<organism evidence="1 2">
    <name type="scientific">Solanum verrucosum</name>
    <dbReference type="NCBI Taxonomy" id="315347"/>
    <lineage>
        <taxon>Eukaryota</taxon>
        <taxon>Viridiplantae</taxon>
        <taxon>Streptophyta</taxon>
        <taxon>Embryophyta</taxon>
        <taxon>Tracheophyta</taxon>
        <taxon>Spermatophyta</taxon>
        <taxon>Magnoliopsida</taxon>
        <taxon>eudicotyledons</taxon>
        <taxon>Gunneridae</taxon>
        <taxon>Pentapetalae</taxon>
        <taxon>asterids</taxon>
        <taxon>lamiids</taxon>
        <taxon>Solanales</taxon>
        <taxon>Solanaceae</taxon>
        <taxon>Solanoideae</taxon>
        <taxon>Solaneae</taxon>
        <taxon>Solanum</taxon>
    </lineage>
</organism>
<sequence length="87" mass="9294">MSMNPKIARNSPWGSPVVWRLRVVDFVVVVEGGKKIVRVCDGDGDDEGESTGLAGERSGGAATFAGGFWMLRGCNRSGGVESQFFLK</sequence>
<dbReference type="EMBL" id="CP133621">
    <property type="protein sequence ID" value="WMV51591.1"/>
    <property type="molecule type" value="Genomic_DNA"/>
</dbReference>
<dbReference type="AlphaFoldDB" id="A0AAF0UUG3"/>
<keyword evidence="2" id="KW-1185">Reference proteome</keyword>
<accession>A0AAF0UUG3</accession>
<evidence type="ECO:0000313" key="2">
    <source>
        <dbReference type="Proteomes" id="UP001234989"/>
    </source>
</evidence>
<reference evidence="1" key="1">
    <citation type="submission" date="2023-08" db="EMBL/GenBank/DDBJ databases">
        <title>A de novo genome assembly of Solanum verrucosum Schlechtendal, a Mexican diploid species geographically isolated from the other diploid A-genome species in potato relatives.</title>
        <authorList>
            <person name="Hosaka K."/>
        </authorList>
    </citation>
    <scope>NUCLEOTIDE SEQUENCE</scope>
    <source>
        <tissue evidence="1">Young leaves</tissue>
    </source>
</reference>
<dbReference type="Proteomes" id="UP001234989">
    <property type="component" value="Chromosome 10"/>
</dbReference>